<feature type="region of interest" description="Disordered" evidence="1">
    <location>
        <begin position="416"/>
        <end position="449"/>
    </location>
</feature>
<sequence length="478" mass="54252">MDDKVEEKISTNNVQIDLVQTHTLQMGMVETDRAFKMELIVLSSGYERQLPKHIEWLIHGLNLWKSNVKVNELSSKRKNESDDGSSNENIAKRIQKLISPQIVQIKATNLEIEQRIDMFVQLKKSEINNSNRAEFLRKSSNPNDPDDVISCARTDAAEINRNIQMKHDVVNNDDGPLARSTFLSSNQRNDKTKELPTGVEERIQNIEKHLNLKIDVYTRIKILEDKIIQLERDYPPWAAVHFNQPNRQFPPPSPVTEITLNSIGEIIGNTGTTLPSGNKTLSNSTPTSTYHLNSNSMVEGKQMSPISPVQIQQNLKFSRTPRPIKPKSRGRGDSSMTRSIMEQLKQRRRIESEQINNITSKAVGNCPVEKKVEDILLRTSNVSLQENHQKHSSIQSKMTEITEIQNDVLNASSLNSQQDVTSNIQSQEVISIRDDRKIDPGSKSESDTDFIVSNRESMNVDNSLEINKIDNLNVDMIL</sequence>
<dbReference type="OrthoDB" id="5531344at2759"/>
<proteinExistence type="predicted"/>
<feature type="compositionally biased region" description="Basic and acidic residues" evidence="1">
    <location>
        <begin position="431"/>
        <end position="446"/>
    </location>
</feature>
<accession>A0A9N8V3E0</accession>
<dbReference type="AlphaFoldDB" id="A0A9N8V3E0"/>
<evidence type="ECO:0000313" key="3">
    <source>
        <dbReference type="Proteomes" id="UP000789706"/>
    </source>
</evidence>
<evidence type="ECO:0000256" key="1">
    <source>
        <dbReference type="SAM" id="MobiDB-lite"/>
    </source>
</evidence>
<feature type="compositionally biased region" description="Polar residues" evidence="1">
    <location>
        <begin position="416"/>
        <end position="429"/>
    </location>
</feature>
<keyword evidence="3" id="KW-1185">Reference proteome</keyword>
<dbReference type="Proteomes" id="UP000789706">
    <property type="component" value="Unassembled WGS sequence"/>
</dbReference>
<reference evidence="2" key="1">
    <citation type="submission" date="2021-06" db="EMBL/GenBank/DDBJ databases">
        <authorList>
            <person name="Kallberg Y."/>
            <person name="Tangrot J."/>
            <person name="Rosling A."/>
        </authorList>
    </citation>
    <scope>NUCLEOTIDE SEQUENCE</scope>
    <source>
        <strain evidence="2">AZ414A</strain>
    </source>
</reference>
<comment type="caution">
    <text evidence="2">The sequence shown here is derived from an EMBL/GenBank/DDBJ whole genome shotgun (WGS) entry which is preliminary data.</text>
</comment>
<evidence type="ECO:0000313" key="2">
    <source>
        <dbReference type="EMBL" id="CAG8440445.1"/>
    </source>
</evidence>
<dbReference type="EMBL" id="CAJVPK010000061">
    <property type="protein sequence ID" value="CAG8440445.1"/>
    <property type="molecule type" value="Genomic_DNA"/>
</dbReference>
<name>A0A9N8V3E0_9GLOM</name>
<gene>
    <name evidence="2" type="ORF">DEBURN_LOCUS1392</name>
</gene>
<protein>
    <submittedName>
        <fullName evidence="2">11921_t:CDS:1</fullName>
    </submittedName>
</protein>
<organism evidence="2 3">
    <name type="scientific">Diversispora eburnea</name>
    <dbReference type="NCBI Taxonomy" id="1213867"/>
    <lineage>
        <taxon>Eukaryota</taxon>
        <taxon>Fungi</taxon>
        <taxon>Fungi incertae sedis</taxon>
        <taxon>Mucoromycota</taxon>
        <taxon>Glomeromycotina</taxon>
        <taxon>Glomeromycetes</taxon>
        <taxon>Diversisporales</taxon>
        <taxon>Diversisporaceae</taxon>
        <taxon>Diversispora</taxon>
    </lineage>
</organism>